<proteinExistence type="predicted"/>
<dbReference type="PANTHER" id="PTHR39430">
    <property type="entry name" value="MEMBRANE-ASSOCIATED PROTEASE-RELATED"/>
    <property type="match status" value="1"/>
</dbReference>
<keyword evidence="4" id="KW-0482">Metalloprotease</keyword>
<feature type="transmembrane region" description="Helical" evidence="2">
    <location>
        <begin position="135"/>
        <end position="157"/>
    </location>
</feature>
<evidence type="ECO:0000256" key="1">
    <source>
        <dbReference type="SAM" id="MobiDB-lite"/>
    </source>
</evidence>
<protein>
    <submittedName>
        <fullName evidence="4">CPBP family intramembrane metalloprotease</fullName>
    </submittedName>
</protein>
<organism evidence="4 5">
    <name type="scientific">Kocuria tytonicola</name>
    <dbReference type="NCBI Taxonomy" id="2055946"/>
    <lineage>
        <taxon>Bacteria</taxon>
        <taxon>Bacillati</taxon>
        <taxon>Actinomycetota</taxon>
        <taxon>Actinomycetes</taxon>
        <taxon>Micrococcales</taxon>
        <taxon>Micrococcaceae</taxon>
        <taxon>Kocuria</taxon>
    </lineage>
</organism>
<evidence type="ECO:0000256" key="2">
    <source>
        <dbReference type="SAM" id="Phobius"/>
    </source>
</evidence>
<comment type="caution">
    <text evidence="4">The sequence shown here is derived from an EMBL/GenBank/DDBJ whole genome shotgun (WGS) entry which is preliminary data.</text>
</comment>
<dbReference type="Proteomes" id="UP000277871">
    <property type="component" value="Unassembled WGS sequence"/>
</dbReference>
<keyword evidence="4" id="KW-0378">Hydrolase</keyword>
<feature type="region of interest" description="Disordered" evidence="1">
    <location>
        <begin position="1"/>
        <end position="47"/>
    </location>
</feature>
<gene>
    <name evidence="4" type="ORF">EAE32_09300</name>
</gene>
<accession>A0A3L9L2Y5</accession>
<dbReference type="GO" id="GO:0004175">
    <property type="term" value="F:endopeptidase activity"/>
    <property type="evidence" value="ECO:0007669"/>
    <property type="project" value="UniProtKB-ARBA"/>
</dbReference>
<keyword evidence="5" id="KW-1185">Reference proteome</keyword>
<dbReference type="GO" id="GO:0006508">
    <property type="term" value="P:proteolysis"/>
    <property type="evidence" value="ECO:0007669"/>
    <property type="project" value="UniProtKB-KW"/>
</dbReference>
<keyword evidence="2" id="KW-0472">Membrane</keyword>
<evidence type="ECO:0000313" key="5">
    <source>
        <dbReference type="Proteomes" id="UP000277871"/>
    </source>
</evidence>
<feature type="compositionally biased region" description="Basic residues" evidence="1">
    <location>
        <begin position="1"/>
        <end position="12"/>
    </location>
</feature>
<feature type="transmembrane region" description="Helical" evidence="2">
    <location>
        <begin position="298"/>
        <end position="319"/>
    </location>
</feature>
<reference evidence="4 5" key="1">
    <citation type="submission" date="2018-10" db="EMBL/GenBank/DDBJ databases">
        <title>Kocuria tytonicola, new bacteria from the preen glands of American barn owls (Tyto furcata).</title>
        <authorList>
            <person name="Braun M.S."/>
            <person name="Wang E."/>
            <person name="Zimmermann S."/>
            <person name="Boutin S."/>
            <person name="Wagner H."/>
            <person name="Wink M."/>
        </authorList>
    </citation>
    <scope>NUCLEOTIDE SEQUENCE [LARGE SCALE GENOMIC DNA]</scope>
    <source>
        <strain evidence="4 5">473</strain>
    </source>
</reference>
<evidence type="ECO:0000313" key="4">
    <source>
        <dbReference type="EMBL" id="RLY92329.1"/>
    </source>
</evidence>
<keyword evidence="2" id="KW-0812">Transmembrane</keyword>
<sequence>MDPHRPFPRRGGHGPTNTAATRKGIMSSASSPRHEITSRSPGSCSPPLILQGMKEARRPTGPVVGLLVAGLAMLGQFVFLPLLMVDDTPPQSMIAQLGLTVPFLGWALALLAWVKFKEKRSIRSVGLTAGAFRGLLVGSLVGFGMTAIVVAVNLIAGTATLGSFSWGALGGVLIVLVGFAIQSSTEEIVFRGYLSQALARWGAPAAFLLQAVVFSALHSSNGGATFVTVLNLFLFATFLAAWTYVTGNLWAACAWHTVWNWAQGNIWGAAVSNNPFATRMAHYSTVDGSPSWLTGGGFGFEGSVVATVMFAAATVYLLVRHRRARS</sequence>
<dbReference type="EMBL" id="RDEX01000002">
    <property type="protein sequence ID" value="RLY92329.1"/>
    <property type="molecule type" value="Genomic_DNA"/>
</dbReference>
<keyword evidence="2" id="KW-1133">Transmembrane helix</keyword>
<feature type="transmembrane region" description="Helical" evidence="2">
    <location>
        <begin position="94"/>
        <end position="114"/>
    </location>
</feature>
<keyword evidence="4" id="KW-0645">Protease</keyword>
<dbReference type="GO" id="GO:0008237">
    <property type="term" value="F:metallopeptidase activity"/>
    <property type="evidence" value="ECO:0007669"/>
    <property type="project" value="UniProtKB-KW"/>
</dbReference>
<feature type="transmembrane region" description="Helical" evidence="2">
    <location>
        <begin position="224"/>
        <end position="245"/>
    </location>
</feature>
<dbReference type="AlphaFoldDB" id="A0A3L9L2Y5"/>
<dbReference type="PANTHER" id="PTHR39430:SF1">
    <property type="entry name" value="PROTEASE"/>
    <property type="match status" value="1"/>
</dbReference>
<dbReference type="GO" id="GO:0080120">
    <property type="term" value="P:CAAX-box protein maturation"/>
    <property type="evidence" value="ECO:0007669"/>
    <property type="project" value="UniProtKB-ARBA"/>
</dbReference>
<evidence type="ECO:0000259" key="3">
    <source>
        <dbReference type="Pfam" id="PF02517"/>
    </source>
</evidence>
<feature type="domain" description="CAAX prenyl protease 2/Lysostaphin resistance protein A-like" evidence="3">
    <location>
        <begin position="172"/>
        <end position="261"/>
    </location>
</feature>
<feature type="transmembrane region" description="Helical" evidence="2">
    <location>
        <begin position="63"/>
        <end position="82"/>
    </location>
</feature>
<feature type="transmembrane region" description="Helical" evidence="2">
    <location>
        <begin position="163"/>
        <end position="181"/>
    </location>
</feature>
<name>A0A3L9L2Y5_9MICC</name>
<dbReference type="InterPro" id="IPR003675">
    <property type="entry name" value="Rce1/LyrA-like_dom"/>
</dbReference>
<dbReference type="Pfam" id="PF02517">
    <property type="entry name" value="Rce1-like"/>
    <property type="match status" value="1"/>
</dbReference>